<name>A0ABU5YFA2_9MYCO</name>
<feature type="domain" description="DUF222" evidence="2">
    <location>
        <begin position="39"/>
        <end position="272"/>
    </location>
</feature>
<gene>
    <name evidence="3" type="ORF">KV112_03045</name>
</gene>
<protein>
    <submittedName>
        <fullName evidence="3">DUF222 domain-containing protein</fullName>
    </submittedName>
</protein>
<evidence type="ECO:0000259" key="2">
    <source>
        <dbReference type="Pfam" id="PF02720"/>
    </source>
</evidence>
<dbReference type="InterPro" id="IPR003870">
    <property type="entry name" value="DUF222"/>
</dbReference>
<dbReference type="Pfam" id="PF02720">
    <property type="entry name" value="DUF222"/>
    <property type="match status" value="1"/>
</dbReference>
<feature type="region of interest" description="Disordered" evidence="1">
    <location>
        <begin position="180"/>
        <end position="208"/>
    </location>
</feature>
<evidence type="ECO:0000313" key="3">
    <source>
        <dbReference type="EMBL" id="MEB3048724.1"/>
    </source>
</evidence>
<keyword evidence="4" id="KW-1185">Reference proteome</keyword>
<feature type="compositionally biased region" description="Basic and acidic residues" evidence="1">
    <location>
        <begin position="180"/>
        <end position="196"/>
    </location>
</feature>
<sequence length="272" mass="29331">MCSNDSREQVVEVFDALAADLDRALNLDFDALTPQECLAILKRCETLRRRLPAVEHPLVNQVAAAEQAEIGGKPHWVLADTLNVTRGEAKGRIDAAAELGPRRTLTGQPLEPLLPAVAAAQRDGRIGASHINVIRSFFDYLPTDIDAGTLAHAEQHLTALAGRCRPDELTKLARRLADHLHADGDEPNDERAEGHRAQRRGLVLGPQDRDGMTAITGHLDPAARAALDAVLARWAAPGMANPDDDTPCHSGTPTQAAIEADRRSAAQRNHDA</sequence>
<evidence type="ECO:0000256" key="1">
    <source>
        <dbReference type="SAM" id="MobiDB-lite"/>
    </source>
</evidence>
<proteinExistence type="predicted"/>
<organism evidence="3 4">
    <name type="scientific">[Mycobacterium] zoologicum</name>
    <dbReference type="NCBI Taxonomy" id="2872311"/>
    <lineage>
        <taxon>Bacteria</taxon>
        <taxon>Bacillati</taxon>
        <taxon>Actinomycetota</taxon>
        <taxon>Actinomycetes</taxon>
        <taxon>Mycobacteriales</taxon>
        <taxon>Mycobacteriaceae</taxon>
        <taxon>Mycolicibacter</taxon>
    </lineage>
</organism>
<reference evidence="3 4" key="1">
    <citation type="submission" date="2023-12" db="EMBL/GenBank/DDBJ databases">
        <title>Description of new species of Mycobacterium terrae complex isolated from sewage at the Sao Paulo Zoological Park Foundation in Brazil.</title>
        <authorList>
            <person name="Romagnoli C.L."/>
            <person name="Conceicao E.C."/>
            <person name="Machado E."/>
            <person name="Barreto L.B.P.F."/>
            <person name="Sharma A."/>
            <person name="Silva N.M."/>
            <person name="Marques L.E."/>
            <person name="Juliana M.A."/>
            <person name="Lourenco M.C.S."/>
            <person name="Digiampietri L.A."/>
            <person name="Suffys P.N."/>
            <person name="Viana-Niero C."/>
        </authorList>
    </citation>
    <scope>NUCLEOTIDE SEQUENCE [LARGE SCALE GENOMIC DNA]</scope>
    <source>
        <strain evidence="3 4">MYC123</strain>
    </source>
</reference>
<dbReference type="RefSeq" id="WP_329799957.1">
    <property type="nucleotide sequence ID" value="NZ_JAYJJT010000003.1"/>
</dbReference>
<dbReference type="Proteomes" id="UP001299046">
    <property type="component" value="Unassembled WGS sequence"/>
</dbReference>
<dbReference type="EMBL" id="JAYJJT010000003">
    <property type="protein sequence ID" value="MEB3048724.1"/>
    <property type="molecule type" value="Genomic_DNA"/>
</dbReference>
<feature type="compositionally biased region" description="Basic and acidic residues" evidence="1">
    <location>
        <begin position="259"/>
        <end position="272"/>
    </location>
</feature>
<evidence type="ECO:0000313" key="4">
    <source>
        <dbReference type="Proteomes" id="UP001299046"/>
    </source>
</evidence>
<feature type="region of interest" description="Disordered" evidence="1">
    <location>
        <begin position="238"/>
        <end position="272"/>
    </location>
</feature>
<accession>A0ABU5YFA2</accession>
<comment type="caution">
    <text evidence="3">The sequence shown here is derived from an EMBL/GenBank/DDBJ whole genome shotgun (WGS) entry which is preliminary data.</text>
</comment>
<feature type="non-terminal residue" evidence="3">
    <location>
        <position position="272"/>
    </location>
</feature>